<dbReference type="PROSITE" id="PS51257">
    <property type="entry name" value="PROKAR_LIPOPROTEIN"/>
    <property type="match status" value="1"/>
</dbReference>
<dbReference type="RefSeq" id="WP_418160112.1">
    <property type="nucleotide sequence ID" value="NZ_JBBLZC010000013.1"/>
</dbReference>
<evidence type="ECO:0008006" key="4">
    <source>
        <dbReference type="Google" id="ProtNLM"/>
    </source>
</evidence>
<dbReference type="Proteomes" id="UP001375743">
    <property type="component" value="Unassembled WGS sequence"/>
</dbReference>
<dbReference type="EMBL" id="JBBLZC010000013">
    <property type="protein sequence ID" value="MEK0084264.1"/>
    <property type="molecule type" value="Genomic_DNA"/>
</dbReference>
<reference evidence="2 3" key="1">
    <citation type="submission" date="2024-01" db="EMBL/GenBank/DDBJ databases">
        <title>Multi-omics insights into the function and evolution of sodium benzoate biodegradation pathways in Benzoatithermus flavus gen. nov., sp. nov. from hot spring.</title>
        <authorList>
            <person name="Hu C.-J."/>
            <person name="Li W.-J."/>
        </authorList>
    </citation>
    <scope>NUCLEOTIDE SEQUENCE [LARGE SCALE GENOMIC DNA]</scope>
    <source>
        <strain evidence="2 3">SYSU G07066</strain>
    </source>
</reference>
<keyword evidence="1" id="KW-0732">Signal</keyword>
<name>A0ABU8XT84_9PROT</name>
<accession>A0ABU8XT84</accession>
<organism evidence="2 3">
    <name type="scientific">Benzoatithermus flavus</name>
    <dbReference type="NCBI Taxonomy" id="3108223"/>
    <lineage>
        <taxon>Bacteria</taxon>
        <taxon>Pseudomonadati</taxon>
        <taxon>Pseudomonadota</taxon>
        <taxon>Alphaproteobacteria</taxon>
        <taxon>Geminicoccales</taxon>
        <taxon>Geminicoccaceae</taxon>
        <taxon>Benzoatithermus</taxon>
    </lineage>
</organism>
<protein>
    <recommendedName>
        <fullName evidence="4">Lipoprotein</fullName>
    </recommendedName>
</protein>
<feature type="chain" id="PRO_5045177033" description="Lipoprotein" evidence="1">
    <location>
        <begin position="27"/>
        <end position="122"/>
    </location>
</feature>
<evidence type="ECO:0000256" key="1">
    <source>
        <dbReference type="SAM" id="SignalP"/>
    </source>
</evidence>
<evidence type="ECO:0000313" key="2">
    <source>
        <dbReference type="EMBL" id="MEK0084264.1"/>
    </source>
</evidence>
<keyword evidence="3" id="KW-1185">Reference proteome</keyword>
<sequence length="122" mass="13451">MRASFGGAVAFAATFAITLSSCNAEANEVDPLVLAACMQNNTTPEDESIFRNMLIYALQDDTERLKNELGKIIVSFARLATVDCKVPPDRLGDKAIQRAFNMYGGNMGRLVMERAFAKIRDR</sequence>
<proteinExistence type="predicted"/>
<feature type="signal peptide" evidence="1">
    <location>
        <begin position="1"/>
        <end position="26"/>
    </location>
</feature>
<comment type="caution">
    <text evidence="2">The sequence shown here is derived from an EMBL/GenBank/DDBJ whole genome shotgun (WGS) entry which is preliminary data.</text>
</comment>
<gene>
    <name evidence="2" type="ORF">U1T56_13960</name>
</gene>
<evidence type="ECO:0000313" key="3">
    <source>
        <dbReference type="Proteomes" id="UP001375743"/>
    </source>
</evidence>